<evidence type="ECO:0000256" key="1">
    <source>
        <dbReference type="SAM" id="Coils"/>
    </source>
</evidence>
<dbReference type="Gene3D" id="1.25.60.10">
    <property type="entry name" value="MgtE N-terminal domain-like"/>
    <property type="match status" value="1"/>
</dbReference>
<feature type="transmembrane region" description="Helical" evidence="2">
    <location>
        <begin position="17"/>
        <end position="38"/>
    </location>
</feature>
<dbReference type="InterPro" id="IPR038076">
    <property type="entry name" value="MgtE_N_sf"/>
</dbReference>
<evidence type="ECO:0000313" key="4">
    <source>
        <dbReference type="Proteomes" id="UP001229346"/>
    </source>
</evidence>
<keyword evidence="2" id="KW-0812">Transmembrane</keyword>
<gene>
    <name evidence="3" type="ORF">J2T15_002512</name>
</gene>
<keyword evidence="3" id="KW-0969">Cilium</keyword>
<accession>A0ABT9U0B2</accession>
<dbReference type="Proteomes" id="UP001229346">
    <property type="component" value="Unassembled WGS sequence"/>
</dbReference>
<keyword evidence="4" id="KW-1185">Reference proteome</keyword>
<proteinExistence type="predicted"/>
<keyword evidence="3" id="KW-0966">Cell projection</keyword>
<sequence>MAGADAEKQSYSAFERFMFFTTPILFAIVMLVVLLILFNSDIRNKALEVGNSVPFLKDVLPEPKVAAGETSDEQLKADNMSKKIADLQAELTAKGMELATAVEAKTAQEQQIKELEDQIAQLKRSNEEQLVEDEQYQAKVLELSNMFSTISPSKAAPIMQSMTLEEMVLIFNTMRPDDRVRIMEKMNPQTAADAAIKLKDVGKAKDLQIAALQSQVDALKAKSSKPASSILDEEQLSATFTSMNAKSAGELLIKMVDVSPSKALRVLNLVDDTTRSAILAEMSAINESTTAQLVTKLMSGN</sequence>
<protein>
    <submittedName>
        <fullName evidence="3">Flagellar motility protein MotE (MotC chaperone)</fullName>
    </submittedName>
</protein>
<dbReference type="EMBL" id="JAUSSU010000004">
    <property type="protein sequence ID" value="MDQ0113077.1"/>
    <property type="molecule type" value="Genomic_DNA"/>
</dbReference>
<organism evidence="3 4">
    <name type="scientific">Paenibacillus harenae</name>
    <dbReference type="NCBI Taxonomy" id="306543"/>
    <lineage>
        <taxon>Bacteria</taxon>
        <taxon>Bacillati</taxon>
        <taxon>Bacillota</taxon>
        <taxon>Bacilli</taxon>
        <taxon>Bacillales</taxon>
        <taxon>Paenibacillaceae</taxon>
        <taxon>Paenibacillus</taxon>
    </lineage>
</organism>
<keyword evidence="1" id="KW-0175">Coiled coil</keyword>
<comment type="caution">
    <text evidence="3">The sequence shown here is derived from an EMBL/GenBank/DDBJ whole genome shotgun (WGS) entry which is preliminary data.</text>
</comment>
<evidence type="ECO:0000256" key="2">
    <source>
        <dbReference type="SAM" id="Phobius"/>
    </source>
</evidence>
<evidence type="ECO:0000313" key="3">
    <source>
        <dbReference type="EMBL" id="MDQ0113077.1"/>
    </source>
</evidence>
<keyword evidence="3" id="KW-0282">Flagellum</keyword>
<keyword evidence="2" id="KW-0472">Membrane</keyword>
<keyword evidence="2" id="KW-1133">Transmembrane helix</keyword>
<dbReference type="SUPFAM" id="SSF158791">
    <property type="entry name" value="MgtE N-terminal domain-like"/>
    <property type="match status" value="1"/>
</dbReference>
<feature type="coiled-coil region" evidence="1">
    <location>
        <begin position="70"/>
        <end position="132"/>
    </location>
</feature>
<name>A0ABT9U0B2_PAEHA</name>
<reference evidence="3 4" key="1">
    <citation type="submission" date="2023-07" db="EMBL/GenBank/DDBJ databases">
        <title>Sorghum-associated microbial communities from plants grown in Nebraska, USA.</title>
        <authorList>
            <person name="Schachtman D."/>
        </authorList>
    </citation>
    <scope>NUCLEOTIDE SEQUENCE [LARGE SCALE GENOMIC DNA]</scope>
    <source>
        <strain evidence="3 4">CC482</strain>
    </source>
</reference>